<name>A0ABR3JJW0_9AGAR</name>
<evidence type="ECO:0000313" key="4">
    <source>
        <dbReference type="Proteomes" id="UP001556367"/>
    </source>
</evidence>
<proteinExistence type="predicted"/>
<feature type="region of interest" description="Disordered" evidence="1">
    <location>
        <begin position="1"/>
        <end position="39"/>
    </location>
</feature>
<feature type="domain" description="DUF6697" evidence="2">
    <location>
        <begin position="210"/>
        <end position="393"/>
    </location>
</feature>
<dbReference type="InterPro" id="IPR046520">
    <property type="entry name" value="DUF6697"/>
</dbReference>
<dbReference type="Proteomes" id="UP001556367">
    <property type="component" value="Unassembled WGS sequence"/>
</dbReference>
<evidence type="ECO:0000259" key="2">
    <source>
        <dbReference type="Pfam" id="PF20411"/>
    </source>
</evidence>
<sequence>MASTPPPQHDRQGSEQLATSLDEEVRRRQKAEEDLQKTRKNLENALRDLKKMTTQRDDLEQQLRHLQKAIPSVDSLLPEENLNDDHSASEDTTLNAHRDTAEVMPILTDDEHGNVRRPGQTPSERTTKRNRPSTISALASQKYSPFTDVKPEVKVKVDTIDVKIKNEEGEDVFTQVTLMKSEDGKLDIWNVDAFNLGPPLPLHRRYNRGFSRKVISDALGGGHMSCFHHFNRKKHPDKTPYVTFNRSWNPALPSAPGEHGIVLVNLTQGSEDEGPATPLPVIVGEGTNDWRYVGVYNRTRCGEILPAQVELIPEFAVRNWIDGILNTEWGKNWVADENEARHEEALEQGAEAEFREIERTEEGIRAALHDGRLTLGFTVLQCVGYNKDWFTEFLHYEKHPKPPQSRMQAGKSKRSAKKQGGRKSPKKAKKASVRHSETESGDNSEDGGEDEEDYVRSMVNREPSIEV</sequence>
<accession>A0ABR3JJW0</accession>
<keyword evidence="4" id="KW-1185">Reference proteome</keyword>
<feature type="compositionally biased region" description="Acidic residues" evidence="1">
    <location>
        <begin position="439"/>
        <end position="453"/>
    </location>
</feature>
<feature type="compositionally biased region" description="Basic residues" evidence="1">
    <location>
        <begin position="411"/>
        <end position="433"/>
    </location>
</feature>
<protein>
    <recommendedName>
        <fullName evidence="2">DUF6697 domain-containing protein</fullName>
    </recommendedName>
</protein>
<feature type="region of interest" description="Disordered" evidence="1">
    <location>
        <begin position="71"/>
        <end position="135"/>
    </location>
</feature>
<feature type="compositionally biased region" description="Basic and acidic residues" evidence="1">
    <location>
        <begin position="23"/>
        <end position="39"/>
    </location>
</feature>
<comment type="caution">
    <text evidence="3">The sequence shown here is derived from an EMBL/GenBank/DDBJ whole genome shotgun (WGS) entry which is preliminary data.</text>
</comment>
<organism evidence="3 4">
    <name type="scientific">Hohenbuehelia grisea</name>
    <dbReference type="NCBI Taxonomy" id="104357"/>
    <lineage>
        <taxon>Eukaryota</taxon>
        <taxon>Fungi</taxon>
        <taxon>Dikarya</taxon>
        <taxon>Basidiomycota</taxon>
        <taxon>Agaricomycotina</taxon>
        <taxon>Agaricomycetes</taxon>
        <taxon>Agaricomycetidae</taxon>
        <taxon>Agaricales</taxon>
        <taxon>Pleurotineae</taxon>
        <taxon>Pleurotaceae</taxon>
        <taxon>Hohenbuehelia</taxon>
    </lineage>
</organism>
<dbReference type="EMBL" id="JASNQZ010000006">
    <property type="protein sequence ID" value="KAL0955899.1"/>
    <property type="molecule type" value="Genomic_DNA"/>
</dbReference>
<dbReference type="Pfam" id="PF20411">
    <property type="entry name" value="DUF6697"/>
    <property type="match status" value="1"/>
</dbReference>
<evidence type="ECO:0000256" key="1">
    <source>
        <dbReference type="SAM" id="MobiDB-lite"/>
    </source>
</evidence>
<evidence type="ECO:0000313" key="3">
    <source>
        <dbReference type="EMBL" id="KAL0955899.1"/>
    </source>
</evidence>
<feature type="region of interest" description="Disordered" evidence="1">
    <location>
        <begin position="399"/>
        <end position="467"/>
    </location>
</feature>
<gene>
    <name evidence="3" type="ORF">HGRIS_002095</name>
</gene>
<reference evidence="4" key="1">
    <citation type="submission" date="2024-06" db="EMBL/GenBank/DDBJ databases">
        <title>Multi-omics analyses provide insights into the biosynthesis of the anticancer antibiotic pleurotin in Hohenbuehelia grisea.</title>
        <authorList>
            <person name="Weaver J.A."/>
            <person name="Alberti F."/>
        </authorList>
    </citation>
    <scope>NUCLEOTIDE SEQUENCE [LARGE SCALE GENOMIC DNA]</scope>
    <source>
        <strain evidence="4">T-177</strain>
    </source>
</reference>